<reference evidence="6" key="1">
    <citation type="submission" date="2022-04" db="EMBL/GenBank/DDBJ databases">
        <authorList>
            <person name="Xu L."/>
            <person name="Lv Z."/>
        </authorList>
    </citation>
    <scope>NUCLEOTIDE SEQUENCE</scope>
    <source>
        <strain evidence="6">LV_2022a</strain>
    </source>
</reference>
<dbReference type="PANTHER" id="PTHR13055">
    <property type="entry name" value="TUMOR ENDOTHELIAL MARKER 7 RELATED"/>
    <property type="match status" value="1"/>
</dbReference>
<evidence type="ECO:0000256" key="4">
    <source>
        <dbReference type="ARBA" id="ARBA00022989"/>
    </source>
</evidence>
<evidence type="ECO:0000313" key="6">
    <source>
        <dbReference type="EMBL" id="KAK4473680.1"/>
    </source>
</evidence>
<comment type="caution">
    <text evidence="6">The sequence shown here is derived from an EMBL/GenBank/DDBJ whole genome shotgun (WGS) entry which is preliminary data.</text>
</comment>
<name>A0AAE2D872_SCHME</name>
<keyword evidence="3" id="KW-0732">Signal</keyword>
<reference evidence="6" key="2">
    <citation type="journal article" date="2023" name="Infect Dis Poverty">
        <title>Chromosome-scale genome of the human blood fluke Schistosoma mekongi and its implications for public health.</title>
        <authorList>
            <person name="Zhou M."/>
            <person name="Xu L."/>
            <person name="Xu D."/>
            <person name="Chen W."/>
            <person name="Khan J."/>
            <person name="Hu Y."/>
            <person name="Huang H."/>
            <person name="Wei H."/>
            <person name="Zhang Y."/>
            <person name="Chusongsang P."/>
            <person name="Tanasarnprasert K."/>
            <person name="Hu X."/>
            <person name="Limpanont Y."/>
            <person name="Lv Z."/>
        </authorList>
    </citation>
    <scope>NUCLEOTIDE SEQUENCE</scope>
    <source>
        <strain evidence="6">LV_2022a</strain>
    </source>
</reference>
<organism evidence="6 7">
    <name type="scientific">Schistosoma mekongi</name>
    <name type="common">Parasitic worm</name>
    <dbReference type="NCBI Taxonomy" id="38744"/>
    <lineage>
        <taxon>Eukaryota</taxon>
        <taxon>Metazoa</taxon>
        <taxon>Spiralia</taxon>
        <taxon>Lophotrochozoa</taxon>
        <taxon>Platyhelminthes</taxon>
        <taxon>Trematoda</taxon>
        <taxon>Digenea</taxon>
        <taxon>Strigeidida</taxon>
        <taxon>Schistosomatoidea</taxon>
        <taxon>Schistosomatidae</taxon>
        <taxon>Schistosoma</taxon>
    </lineage>
</organism>
<protein>
    <submittedName>
        <fullName evidence="6">Uncharacterized protein</fullName>
    </submittedName>
</protein>
<dbReference type="PANTHER" id="PTHR13055:SF12">
    <property type="entry name" value="LD40707P"/>
    <property type="match status" value="1"/>
</dbReference>
<feature type="transmembrane region" description="Helical" evidence="5">
    <location>
        <begin position="336"/>
        <end position="363"/>
    </location>
</feature>
<dbReference type="GO" id="GO:0016020">
    <property type="term" value="C:membrane"/>
    <property type="evidence" value="ECO:0007669"/>
    <property type="project" value="UniProtKB-SubCell"/>
</dbReference>
<feature type="transmembrane region" description="Helical" evidence="5">
    <location>
        <begin position="12"/>
        <end position="31"/>
    </location>
</feature>
<dbReference type="Proteomes" id="UP001292079">
    <property type="component" value="Unassembled WGS sequence"/>
</dbReference>
<evidence type="ECO:0000313" key="7">
    <source>
        <dbReference type="Proteomes" id="UP001292079"/>
    </source>
</evidence>
<keyword evidence="4 5" id="KW-1133">Transmembrane helix</keyword>
<keyword evidence="7" id="KW-1185">Reference proteome</keyword>
<gene>
    <name evidence="6" type="ORF">MN116_002611</name>
</gene>
<dbReference type="AlphaFoldDB" id="A0AAE2D872"/>
<feature type="non-terminal residue" evidence="6">
    <location>
        <position position="1"/>
    </location>
</feature>
<comment type="subcellular location">
    <subcellularLocation>
        <location evidence="1">Membrane</location>
        <topology evidence="1">Single-pass type I membrane protein</topology>
    </subcellularLocation>
</comment>
<keyword evidence="5" id="KW-0472">Membrane</keyword>
<evidence type="ECO:0000256" key="5">
    <source>
        <dbReference type="SAM" id="Phobius"/>
    </source>
</evidence>
<keyword evidence="2 5" id="KW-0812">Transmembrane</keyword>
<proteinExistence type="predicted"/>
<evidence type="ECO:0000256" key="1">
    <source>
        <dbReference type="ARBA" id="ARBA00004479"/>
    </source>
</evidence>
<accession>A0AAE2D872</accession>
<evidence type="ECO:0000256" key="3">
    <source>
        <dbReference type="ARBA" id="ARBA00022729"/>
    </source>
</evidence>
<dbReference type="InterPro" id="IPR031152">
    <property type="entry name" value="PLXDC"/>
</dbReference>
<evidence type="ECO:0000256" key="2">
    <source>
        <dbReference type="ARBA" id="ARBA00022692"/>
    </source>
</evidence>
<dbReference type="EMBL" id="JALJAT010000002">
    <property type="protein sequence ID" value="KAK4473680.1"/>
    <property type="molecule type" value="Genomic_DNA"/>
</dbReference>
<sequence length="380" mass="43476">PNRQIRGSNDIHIIYFFHYFTFVLLILSDTFQTDYETSINEIIKRANKERIAFDNGTCRESDHYYYTLEVCMSSSPGEILQSFFAYRKNSVSYVGGTNEYDPFQTITSAFFPIQYYGTAYVEFEVSNKGIIHMGGNLLKTIEALVSETVALDIQIVNNETVYAVRWANLTVRSNGELYPVSVICSIYPDGKISIYYENIPKEIHTTSLKSSIHDYIYLETGKIHDDAFEYSRIDVPPLMIKSHTSVHLKPTSKFCAKQTSNETCLNASTVAIRCYWCPKIDKCSNGADTNVNELVKYGCLYPKNFTIQVLKTTEYEHTRSFPTKYQQETKHRTVGYGFHLIMIISAGLLLLVIAIIFVARFLLQRRNLSTTNDGQRTSSQ</sequence>